<evidence type="ECO:0000313" key="14">
    <source>
        <dbReference type="Proteomes" id="UP000770785"/>
    </source>
</evidence>
<dbReference type="PROSITE" id="PS00608">
    <property type="entry name" value="GLYCOSYL_HYDROL_F2_2"/>
    <property type="match status" value="1"/>
</dbReference>
<comment type="similarity">
    <text evidence="3 10">Belongs to the glycosyl hydrolase 2 family.</text>
</comment>
<dbReference type="PROSITE" id="PS00719">
    <property type="entry name" value="GLYCOSYL_HYDROL_F2_1"/>
    <property type="match status" value="1"/>
</dbReference>
<evidence type="ECO:0000256" key="6">
    <source>
        <dbReference type="ARBA" id="ARBA00022801"/>
    </source>
</evidence>
<keyword evidence="14" id="KW-1185">Reference proteome</keyword>
<dbReference type="PANTHER" id="PTHR46323:SF2">
    <property type="entry name" value="BETA-GALACTOSIDASE"/>
    <property type="match status" value="1"/>
</dbReference>
<feature type="domain" description="Beta galactosidase small chain/" evidence="12">
    <location>
        <begin position="789"/>
        <end position="1059"/>
    </location>
</feature>
<gene>
    <name evidence="13" type="ORF">GGR27_003856</name>
</gene>
<dbReference type="SUPFAM" id="SSF51445">
    <property type="entry name" value="(Trans)glycosidases"/>
    <property type="match status" value="1"/>
</dbReference>
<dbReference type="Gene3D" id="2.60.120.260">
    <property type="entry name" value="Galactose-binding domain-like"/>
    <property type="match status" value="1"/>
</dbReference>
<evidence type="ECO:0000256" key="7">
    <source>
        <dbReference type="ARBA" id="ARBA00022837"/>
    </source>
</evidence>
<comment type="cofactor">
    <cofactor evidence="2">
        <name>Ca(2+)</name>
        <dbReference type="ChEBI" id="CHEBI:29108"/>
    </cofactor>
</comment>
<accession>A0ABX0XHL1</accession>
<evidence type="ECO:0000256" key="8">
    <source>
        <dbReference type="ARBA" id="ARBA00023295"/>
    </source>
</evidence>
<dbReference type="PANTHER" id="PTHR46323">
    <property type="entry name" value="BETA-GALACTOSIDASE"/>
    <property type="match status" value="1"/>
</dbReference>
<comment type="caution">
    <text evidence="13">The sequence shown here is derived from an EMBL/GenBank/DDBJ whole genome shotgun (WGS) entry which is preliminary data.</text>
</comment>
<dbReference type="Gene3D" id="3.20.20.80">
    <property type="entry name" value="Glycosidases"/>
    <property type="match status" value="1"/>
</dbReference>
<evidence type="ECO:0000256" key="2">
    <source>
        <dbReference type="ARBA" id="ARBA00001913"/>
    </source>
</evidence>
<dbReference type="EC" id="3.2.1.23" evidence="5 10"/>
<dbReference type="GO" id="GO:0004565">
    <property type="term" value="F:beta-galactosidase activity"/>
    <property type="evidence" value="ECO:0007669"/>
    <property type="project" value="UniProtKB-EC"/>
</dbReference>
<evidence type="ECO:0000256" key="3">
    <source>
        <dbReference type="ARBA" id="ARBA00007401"/>
    </source>
</evidence>
<dbReference type="InterPro" id="IPR006102">
    <property type="entry name" value="Ig-like_GH2"/>
</dbReference>
<comment type="subunit">
    <text evidence="4">Monomer.</text>
</comment>
<name>A0ABX0XHL1_9BACT</name>
<dbReference type="Proteomes" id="UP000770785">
    <property type="component" value="Unassembled WGS sequence"/>
</dbReference>
<protein>
    <recommendedName>
        <fullName evidence="5 10">Beta-galactosidase</fullName>
        <ecNumber evidence="5 10">3.2.1.23</ecNumber>
    </recommendedName>
    <alternativeName>
        <fullName evidence="9 10">Lactase</fullName>
    </alternativeName>
</protein>
<dbReference type="RefSeq" id="WP_168040224.1">
    <property type="nucleotide sequence ID" value="NZ_JAATJH010000010.1"/>
</dbReference>
<comment type="catalytic activity">
    <reaction evidence="1 10">
        <text>Hydrolysis of terminal non-reducing beta-D-galactose residues in beta-D-galactosides.</text>
        <dbReference type="EC" id="3.2.1.23"/>
    </reaction>
</comment>
<dbReference type="InterPro" id="IPR014718">
    <property type="entry name" value="GH-type_carb-bd"/>
</dbReference>
<dbReference type="InterPro" id="IPR011013">
    <property type="entry name" value="Gal_mutarotase_sf_dom"/>
</dbReference>
<feature type="chain" id="PRO_5045382019" description="Beta-galactosidase" evidence="11">
    <location>
        <begin position="23"/>
        <end position="1059"/>
    </location>
</feature>
<dbReference type="InterPro" id="IPR006101">
    <property type="entry name" value="Glyco_hydro_2"/>
</dbReference>
<evidence type="ECO:0000259" key="12">
    <source>
        <dbReference type="SMART" id="SM01038"/>
    </source>
</evidence>
<dbReference type="InterPro" id="IPR006103">
    <property type="entry name" value="Glyco_hydro_2_cat"/>
</dbReference>
<keyword evidence="7" id="KW-0106">Calcium</keyword>
<dbReference type="InterPro" id="IPR013783">
    <property type="entry name" value="Ig-like_fold"/>
</dbReference>
<dbReference type="InterPro" id="IPR017853">
    <property type="entry name" value="GH"/>
</dbReference>
<evidence type="ECO:0000256" key="5">
    <source>
        <dbReference type="ARBA" id="ARBA00012756"/>
    </source>
</evidence>
<dbReference type="InterPro" id="IPR050347">
    <property type="entry name" value="Bact_Beta-galactosidase"/>
</dbReference>
<reference evidence="13 14" key="1">
    <citation type="submission" date="2020-03" db="EMBL/GenBank/DDBJ databases">
        <title>Genomic Encyclopedia of Type Strains, Phase IV (KMG-IV): sequencing the most valuable type-strain genomes for metagenomic binning, comparative biology and taxonomic classification.</title>
        <authorList>
            <person name="Goeker M."/>
        </authorList>
    </citation>
    <scope>NUCLEOTIDE SEQUENCE [LARGE SCALE GENOMIC DNA]</scope>
    <source>
        <strain evidence="13 14">DSM 105096</strain>
    </source>
</reference>
<evidence type="ECO:0000256" key="11">
    <source>
        <dbReference type="SAM" id="SignalP"/>
    </source>
</evidence>
<dbReference type="SUPFAM" id="SSF74650">
    <property type="entry name" value="Galactose mutarotase-like"/>
    <property type="match status" value="1"/>
</dbReference>
<dbReference type="Pfam" id="PF02836">
    <property type="entry name" value="Glyco_hydro_2_C"/>
    <property type="match status" value="1"/>
</dbReference>
<dbReference type="Gene3D" id="2.60.40.10">
    <property type="entry name" value="Immunoglobulins"/>
    <property type="match status" value="2"/>
</dbReference>
<keyword evidence="8 10" id="KW-0326">Glycosidase</keyword>
<dbReference type="InterPro" id="IPR004199">
    <property type="entry name" value="B-gal_small/dom_5"/>
</dbReference>
<dbReference type="Gene3D" id="2.70.98.10">
    <property type="match status" value="1"/>
</dbReference>
<evidence type="ECO:0000256" key="10">
    <source>
        <dbReference type="RuleBase" id="RU361154"/>
    </source>
</evidence>
<keyword evidence="6 10" id="KW-0378">Hydrolase</keyword>
<dbReference type="Pfam" id="PF02837">
    <property type="entry name" value="Glyco_hydro_2_N"/>
    <property type="match status" value="1"/>
</dbReference>
<dbReference type="Pfam" id="PF16353">
    <property type="entry name" value="LacZ_4"/>
    <property type="match status" value="1"/>
</dbReference>
<dbReference type="PRINTS" id="PR00132">
    <property type="entry name" value="GLHYDRLASE2"/>
</dbReference>
<evidence type="ECO:0000256" key="9">
    <source>
        <dbReference type="ARBA" id="ARBA00032230"/>
    </source>
</evidence>
<evidence type="ECO:0000256" key="4">
    <source>
        <dbReference type="ARBA" id="ARBA00011245"/>
    </source>
</evidence>
<dbReference type="SUPFAM" id="SSF49303">
    <property type="entry name" value="beta-Galactosidase/glucuronidase domain"/>
    <property type="match status" value="2"/>
</dbReference>
<keyword evidence="11" id="KW-0732">Signal</keyword>
<dbReference type="InterPro" id="IPR006104">
    <property type="entry name" value="Glyco_hydro_2_N"/>
</dbReference>
<dbReference type="InterPro" id="IPR023230">
    <property type="entry name" value="Glyco_hydro_2_CS"/>
</dbReference>
<feature type="signal peptide" evidence="11">
    <location>
        <begin position="1"/>
        <end position="22"/>
    </location>
</feature>
<sequence length="1059" mass="118659">MRLPLATLLLLLLNLPFTSVRAQQHYVQNPGTFGVNRLPAHATLYHYDGLDDAANNGELAGRTDLNGTWKFQFKAHGDNARPRVQRSVDARAWSDIRVPGNWEMQGFGMPIYLNWEYPWRPVALPYVPSSAGPTEHDSNPLGQYYRTFTIDDYRAGDRQVLHFGAVSSAFHVWVNGTYVGFNQGSRTPAEFDITDLATDGENEVYAEVYRYSAGSYLEDQDHWRMSGLHRQVYVQSTPQNYLSDLFAKPTIMADGTTGHLRIEPRVEYRDPAAIRDWRVEMRLYGAGNEQIGQTVGKSLNPVTEYFERGAYHNPYGVHQFYNLEMEVPDVRQWTGETPHLYRLVVSVLDATGTAVDHVSLHVGFRNVTWGGEGLQVNGKEVILYGVNRHDHSATNGKAVTRAEIREDLRLMKAFNINAIRTSHYPNDPYLYELADSVGVYVMDETNVETHKVGSMISGMPMFANAMLDRAIRMVERDKNHASIISWSLGNEAGTGPNHAAMAAWIKNRDGSRFLHNEGASDGDYDIPPNGKLNAETAYVDVRSRMYAHKETMRAIATDPADDRPVMYAEYAHAMGNSSGHMDTFVDMFRDYPRFVGGFIWDWIDQGLEATDSTGTKYYKYGGDFGEDLNDNNFLANGLVYSDRTPQPSLYEVKHAYQPVQLTGTVDSVSVRNWFSHTNLDALDLVIRHVTDAGTEELYRATAPSLAPGATAAINIVEMLMEDDVLPGEKVGSISYFEVAFLQRTPAFGKPAGHEVAFDQFQTLTIFNDTYDNTAWKAETSFQESPTSLVFISGAFAVYVNPATGIVEKIMRDEEDLLESPLKPNFWRAPTDNDKPAGLAARYAPWKDASPTLASYEYVNNKLHLHRTYLAGKITETVVISAGASGGIHFLNEIQKPGAADEVPGVFRYGHQTTVAADYRTVSYYGRGPFESYADKFRAARVGRYTLDVAEMNEPYIKPAETGNRMGVERLSLISATGDTLKIEGRYDTFNFSVWPYTQATLEAAQHTNELTLAKYLTLNLDYGQIGVGGDNSWTESAAPYDEHLLTWERAPFTYGFTIR</sequence>
<dbReference type="InterPro" id="IPR023232">
    <property type="entry name" value="Glyco_hydro_2_AS"/>
</dbReference>
<dbReference type="EMBL" id="JAATJH010000010">
    <property type="protein sequence ID" value="NJC28333.1"/>
    <property type="molecule type" value="Genomic_DNA"/>
</dbReference>
<dbReference type="InterPro" id="IPR036156">
    <property type="entry name" value="Beta-gal/glucu_dom_sf"/>
</dbReference>
<dbReference type="SMART" id="SM01038">
    <property type="entry name" value="Bgal_small_N"/>
    <property type="match status" value="1"/>
</dbReference>
<dbReference type="Pfam" id="PF02929">
    <property type="entry name" value="Bgal_small_N"/>
    <property type="match status" value="1"/>
</dbReference>
<evidence type="ECO:0000313" key="13">
    <source>
        <dbReference type="EMBL" id="NJC28333.1"/>
    </source>
</evidence>
<evidence type="ECO:0000256" key="1">
    <source>
        <dbReference type="ARBA" id="ARBA00001412"/>
    </source>
</evidence>
<dbReference type="Pfam" id="PF00703">
    <property type="entry name" value="Glyco_hydro_2"/>
    <property type="match status" value="1"/>
</dbReference>
<dbReference type="InterPro" id="IPR032312">
    <property type="entry name" value="LacZ_4"/>
</dbReference>
<organism evidence="13 14">
    <name type="scientific">Neolewinella antarctica</name>
    <dbReference type="NCBI Taxonomy" id="442734"/>
    <lineage>
        <taxon>Bacteria</taxon>
        <taxon>Pseudomonadati</taxon>
        <taxon>Bacteroidota</taxon>
        <taxon>Saprospiria</taxon>
        <taxon>Saprospirales</taxon>
        <taxon>Lewinellaceae</taxon>
        <taxon>Neolewinella</taxon>
    </lineage>
</organism>
<proteinExistence type="inferred from homology"/>
<dbReference type="InterPro" id="IPR008979">
    <property type="entry name" value="Galactose-bd-like_sf"/>
</dbReference>
<dbReference type="SUPFAM" id="SSF49785">
    <property type="entry name" value="Galactose-binding domain-like"/>
    <property type="match status" value="1"/>
</dbReference>